<dbReference type="Gene3D" id="1.20.5.170">
    <property type="match status" value="1"/>
</dbReference>
<dbReference type="HOGENOM" id="CLU_082752_1_0_1"/>
<sequence>MPDWRQEYLAGLSDAEKQKSPLNHELIAAYSQLLDRVSVLEAEKAALQLQSGTGAPTSPSPSAPPPTSGGGGAAAADEPALVARLRLELAEALRSNTQLQRRAQTAEDELARLRAKSAAEGRAVRELTAERRTLAVKLRDREEELRAKNKLVAEVQDELAVLNMQLDLVERRRAEQEAENKQLVERFMQRVGQEAEALNLASEPLFSRRR</sequence>
<feature type="coiled-coil region" evidence="2">
    <location>
        <begin position="82"/>
        <end position="186"/>
    </location>
</feature>
<dbReference type="OrthoDB" id="8949486at2759"/>
<organism evidence="5 6">
    <name type="scientific">Thermothielavioides terrestris (strain ATCC 38088 / NRRL 8126)</name>
    <name type="common">Thielavia terrestris</name>
    <dbReference type="NCBI Taxonomy" id="578455"/>
    <lineage>
        <taxon>Eukaryota</taxon>
        <taxon>Fungi</taxon>
        <taxon>Dikarya</taxon>
        <taxon>Ascomycota</taxon>
        <taxon>Pezizomycotina</taxon>
        <taxon>Sordariomycetes</taxon>
        <taxon>Sordariomycetidae</taxon>
        <taxon>Sordariales</taxon>
        <taxon>Chaetomiaceae</taxon>
        <taxon>Thermothielavioides</taxon>
        <taxon>Thermothielavioides terrestris</taxon>
    </lineage>
</organism>
<feature type="compositionally biased region" description="Pro residues" evidence="3">
    <location>
        <begin position="58"/>
        <end position="67"/>
    </location>
</feature>
<dbReference type="Proteomes" id="UP000008181">
    <property type="component" value="Chromosome 4"/>
</dbReference>
<evidence type="ECO:0000256" key="2">
    <source>
        <dbReference type="SAM" id="Coils"/>
    </source>
</evidence>
<dbReference type="RefSeq" id="XP_003655438.1">
    <property type="nucleotide sequence ID" value="XM_003655390.1"/>
</dbReference>
<protein>
    <recommendedName>
        <fullName evidence="4">Autophagy-related protein 16 domain-containing protein</fullName>
    </recommendedName>
</protein>
<keyword evidence="6" id="KW-1185">Reference proteome</keyword>
<feature type="region of interest" description="Disordered" evidence="3">
    <location>
        <begin position="50"/>
        <end position="76"/>
    </location>
</feature>
<dbReference type="KEGG" id="ttt:THITE_2146125"/>
<accession>G2RBD1</accession>
<dbReference type="STRING" id="578455.G2RBD1"/>
<dbReference type="eggNOG" id="ENOG502S5CU">
    <property type="taxonomic scope" value="Eukaryota"/>
</dbReference>
<dbReference type="InterPro" id="IPR013923">
    <property type="entry name" value="Autophagy-rel_prot_16_dom"/>
</dbReference>
<dbReference type="EMBL" id="CP003012">
    <property type="protein sequence ID" value="AEO69102.1"/>
    <property type="molecule type" value="Genomic_DNA"/>
</dbReference>
<keyword evidence="2" id="KW-0175">Coiled coil</keyword>
<dbReference type="AlphaFoldDB" id="G2RBD1"/>
<proteinExistence type="inferred from homology"/>
<evidence type="ECO:0000256" key="1">
    <source>
        <dbReference type="ARBA" id="ARBA00005331"/>
    </source>
</evidence>
<evidence type="ECO:0000313" key="6">
    <source>
        <dbReference type="Proteomes" id="UP000008181"/>
    </source>
</evidence>
<reference evidence="5 6" key="1">
    <citation type="journal article" date="2011" name="Nat. Biotechnol.">
        <title>Comparative genomic analysis of the thermophilic biomass-degrading fungi Myceliophthora thermophila and Thielavia terrestris.</title>
        <authorList>
            <person name="Berka R.M."/>
            <person name="Grigoriev I.V."/>
            <person name="Otillar R."/>
            <person name="Salamov A."/>
            <person name="Grimwood J."/>
            <person name="Reid I."/>
            <person name="Ishmael N."/>
            <person name="John T."/>
            <person name="Darmond C."/>
            <person name="Moisan M.-C."/>
            <person name="Henrissat B."/>
            <person name="Coutinho P.M."/>
            <person name="Lombard V."/>
            <person name="Natvig D.O."/>
            <person name="Lindquist E."/>
            <person name="Schmutz J."/>
            <person name="Lucas S."/>
            <person name="Harris P."/>
            <person name="Powlowski J."/>
            <person name="Bellemare A."/>
            <person name="Taylor D."/>
            <person name="Butler G."/>
            <person name="de Vries R.P."/>
            <person name="Allijn I.E."/>
            <person name="van den Brink J."/>
            <person name="Ushinsky S."/>
            <person name="Storms R."/>
            <person name="Powell A.J."/>
            <person name="Paulsen I.T."/>
            <person name="Elbourne L.D.H."/>
            <person name="Baker S.E."/>
            <person name="Magnuson J."/>
            <person name="LaBoissiere S."/>
            <person name="Clutterbuck A.J."/>
            <person name="Martinez D."/>
            <person name="Wogulis M."/>
            <person name="de Leon A.L."/>
            <person name="Rey M.W."/>
            <person name="Tsang A."/>
        </authorList>
    </citation>
    <scope>NUCLEOTIDE SEQUENCE [LARGE SCALE GENOMIC DNA]</scope>
    <source>
        <strain evidence="6">ATCC 38088 / NRRL 8126</strain>
    </source>
</reference>
<evidence type="ECO:0000313" key="5">
    <source>
        <dbReference type="EMBL" id="AEO69102.1"/>
    </source>
</evidence>
<dbReference type="Pfam" id="PF08614">
    <property type="entry name" value="ATG16"/>
    <property type="match status" value="1"/>
</dbReference>
<name>G2RBD1_THETT</name>
<comment type="similarity">
    <text evidence="1">Belongs to the ATG16 family.</text>
</comment>
<evidence type="ECO:0000256" key="3">
    <source>
        <dbReference type="SAM" id="MobiDB-lite"/>
    </source>
</evidence>
<evidence type="ECO:0000259" key="4">
    <source>
        <dbReference type="Pfam" id="PF08614"/>
    </source>
</evidence>
<gene>
    <name evidence="5" type="ORF">THITE_2146125</name>
</gene>
<feature type="domain" description="Autophagy-related protein 16" evidence="4">
    <location>
        <begin position="7"/>
        <end position="199"/>
    </location>
</feature>
<dbReference type="GeneID" id="11520351"/>